<feature type="region of interest" description="Disordered" evidence="3">
    <location>
        <begin position="531"/>
        <end position="559"/>
    </location>
</feature>
<dbReference type="InterPro" id="IPR015338">
    <property type="entry name" value="GT64_dom"/>
</dbReference>
<sequence>MPRGRRPASPTFAVARSRLGIFILSHSVRAFDVTQLSAWEVTCREYAGLQDGDQTPLNAGPLAHPPERFNETAIWTFGNEAMTVAASIFGGKAMDLGASLVAEAIRRREPAMLVRLRLLRCAVDTCNNATKVLMSAAYVLRRYGEVLHWSATQPNSMAPPTNLIREKEFTVHKDLDSAFRGQRRDLKQLQASGILFAALGLQHLKLALCNLRDVSDAIRAAAGGLFARWGVAFGIAELEVDAYRSLCANEAASFCTAVDTLVEIPWGADKRRYHFKMFKIRAMRLSPFETTLFLDNDATLLPRRISYIEVLKERFDAVGVDFAADHELGGCQTATCQRRRLDRQESCSLPSWRDRKEFARLRGLLREVNTGTMLLRNTSTTQLFLTHWEHVVALGPRFVPGHGLKDQPGLVIAYGDTLPTYARLVDLLPGFGNPRSCCVRCANSARWSDWQSADDFWGFNVTAPGFPLSPGPNCRCLACHDSHSSHTSHKTPAPSIPRHCSLFGRATVDSAKKAHASPNQLLDQALAMTAPNSTSAANPDDIPSFQNVSDRRGDAAETEPPLDRATLVVQGYSAKRVNQLCKWVHTARSWSDLIEAVLVVWNGARSNFRCDGVAETDRWSKTGDIFASRVHFAAHDLLDNHYVVPATLDIPSAVALVMDDDVTTDRASVACMIEIWRADTRLLVAPAHSARGFSRTQMAMSGHRAAFCAFLPQMLLVHKKYLVEYARHAALRALVNATPVCEHRCEINRRGRFGPSLAFDDALWFNIYAGEDYAFGAAVGVAARRLAGPLDDPLMVHAVAIGLNKHGGDGHGIDDLSGARGFRSTRSSCPTRVADVIRSNRDGLFTGQPFVPSTLTLQCGASNISAAREQASIALKGRQHAGQCRI</sequence>
<keyword evidence="6" id="KW-1185">Reference proteome</keyword>
<dbReference type="GO" id="GO:0016020">
    <property type="term" value="C:membrane"/>
    <property type="evidence" value="ECO:0007669"/>
    <property type="project" value="InterPro"/>
</dbReference>
<accession>A0A8J2SSE7</accession>
<organism evidence="5 6">
    <name type="scientific">Pelagomonas calceolata</name>
    <dbReference type="NCBI Taxonomy" id="35677"/>
    <lineage>
        <taxon>Eukaryota</taxon>
        <taxon>Sar</taxon>
        <taxon>Stramenopiles</taxon>
        <taxon>Ochrophyta</taxon>
        <taxon>Pelagophyceae</taxon>
        <taxon>Pelagomonadales</taxon>
        <taxon>Pelagomonadaceae</taxon>
        <taxon>Pelagomonas</taxon>
    </lineage>
</organism>
<dbReference type="Gene3D" id="3.90.550.10">
    <property type="entry name" value="Spore Coat Polysaccharide Biosynthesis Protein SpsA, Chain A"/>
    <property type="match status" value="1"/>
</dbReference>
<dbReference type="Proteomes" id="UP000789595">
    <property type="component" value="Unassembled WGS sequence"/>
</dbReference>
<keyword evidence="1" id="KW-0808">Transferase</keyword>
<dbReference type="InterPro" id="IPR029044">
    <property type="entry name" value="Nucleotide-diphossugar_trans"/>
</dbReference>
<evidence type="ECO:0000256" key="3">
    <source>
        <dbReference type="SAM" id="MobiDB-lite"/>
    </source>
</evidence>
<dbReference type="Pfam" id="PF09258">
    <property type="entry name" value="Glyco_transf_64"/>
    <property type="match status" value="1"/>
</dbReference>
<dbReference type="EMBL" id="CAKKNE010000003">
    <property type="protein sequence ID" value="CAH0372792.1"/>
    <property type="molecule type" value="Genomic_DNA"/>
</dbReference>
<dbReference type="InterPro" id="IPR053318">
    <property type="entry name" value="GT64"/>
</dbReference>
<protein>
    <recommendedName>
        <fullName evidence="4">Glycosyl transferase 64 domain-containing protein</fullName>
    </recommendedName>
</protein>
<dbReference type="GO" id="GO:0016757">
    <property type="term" value="F:glycosyltransferase activity"/>
    <property type="evidence" value="ECO:0007669"/>
    <property type="project" value="InterPro"/>
</dbReference>
<evidence type="ECO:0000256" key="2">
    <source>
        <dbReference type="ARBA" id="ARBA00023157"/>
    </source>
</evidence>
<evidence type="ECO:0000259" key="4">
    <source>
        <dbReference type="Pfam" id="PF09258"/>
    </source>
</evidence>
<dbReference type="PANTHER" id="PTHR48409">
    <property type="entry name" value="GLYCOSYLTRANSFERASE FAMILY PROTEIN 64 C3"/>
    <property type="match status" value="1"/>
</dbReference>
<proteinExistence type="predicted"/>
<keyword evidence="2" id="KW-1015">Disulfide bond</keyword>
<dbReference type="AlphaFoldDB" id="A0A8J2SSE7"/>
<evidence type="ECO:0000256" key="1">
    <source>
        <dbReference type="ARBA" id="ARBA00022679"/>
    </source>
</evidence>
<comment type="caution">
    <text evidence="5">The sequence shown here is derived from an EMBL/GenBank/DDBJ whole genome shotgun (WGS) entry which is preliminary data.</text>
</comment>
<evidence type="ECO:0000313" key="6">
    <source>
        <dbReference type="Proteomes" id="UP000789595"/>
    </source>
</evidence>
<gene>
    <name evidence="5" type="ORF">PECAL_3P28330</name>
</gene>
<feature type="domain" description="Glycosyl transferase 64" evidence="4">
    <location>
        <begin position="566"/>
        <end position="743"/>
    </location>
</feature>
<dbReference type="PANTHER" id="PTHR48409:SF1">
    <property type="entry name" value="GLYCOSYLTRANSFERASE FAMILY PROTEIN 64 C3"/>
    <property type="match status" value="1"/>
</dbReference>
<evidence type="ECO:0000313" key="5">
    <source>
        <dbReference type="EMBL" id="CAH0372792.1"/>
    </source>
</evidence>
<name>A0A8J2SSE7_9STRA</name>
<reference evidence="5" key="1">
    <citation type="submission" date="2021-11" db="EMBL/GenBank/DDBJ databases">
        <authorList>
            <consortium name="Genoscope - CEA"/>
            <person name="William W."/>
        </authorList>
    </citation>
    <scope>NUCLEOTIDE SEQUENCE</scope>
</reference>